<feature type="transmembrane region" description="Helical" evidence="5">
    <location>
        <begin position="353"/>
        <end position="374"/>
    </location>
</feature>
<dbReference type="RefSeq" id="XP_012176843.1">
    <property type="nucleotide sequence ID" value="XM_012321453.1"/>
</dbReference>
<feature type="transmembrane region" description="Helical" evidence="5">
    <location>
        <begin position="242"/>
        <end position="263"/>
    </location>
</feature>
<dbReference type="Pfam" id="PF07690">
    <property type="entry name" value="MFS_1"/>
    <property type="match status" value="1"/>
</dbReference>
<dbReference type="Proteomes" id="UP000006352">
    <property type="component" value="Unassembled WGS sequence"/>
</dbReference>
<accession>J4I3V3</accession>
<keyword evidence="4 5" id="KW-0472">Membrane</keyword>
<keyword evidence="7" id="KW-1185">Reference proteome</keyword>
<feature type="transmembrane region" description="Helical" evidence="5">
    <location>
        <begin position="12"/>
        <end position="28"/>
    </location>
</feature>
<dbReference type="PANTHER" id="PTHR23502:SF30">
    <property type="entry name" value="TRANSPORTER, PUTATIVE (AFU_ORTHOLOGUE AFUA_8G04702)-RELATED"/>
    <property type="match status" value="1"/>
</dbReference>
<comment type="subcellular location">
    <subcellularLocation>
        <location evidence="1">Membrane</location>
        <topology evidence="1">Multi-pass membrane protein</topology>
    </subcellularLocation>
</comment>
<dbReference type="InterPro" id="IPR011701">
    <property type="entry name" value="MFS"/>
</dbReference>
<feature type="transmembrane region" description="Helical" evidence="5">
    <location>
        <begin position="154"/>
        <end position="176"/>
    </location>
</feature>
<keyword evidence="2 5" id="KW-0812">Transmembrane</keyword>
<evidence type="ECO:0008006" key="8">
    <source>
        <dbReference type="Google" id="ProtNLM"/>
    </source>
</evidence>
<name>J4I3V3_9APHY</name>
<dbReference type="HOGENOM" id="CLU_563857_0_0_1"/>
<dbReference type="EMBL" id="HE797520">
    <property type="protein sequence ID" value="CCM06822.1"/>
    <property type="molecule type" value="Genomic_DNA"/>
</dbReference>
<dbReference type="GeneID" id="24101722"/>
<dbReference type="InParanoid" id="J4I3V3"/>
<reference evidence="6 7" key="1">
    <citation type="journal article" date="2012" name="Appl. Environ. Microbiol.">
        <title>Short-read sequencing for genomic analysis of the brown rot fungus Fibroporia radiculosa.</title>
        <authorList>
            <person name="Tang J.D."/>
            <person name="Perkins A.D."/>
            <person name="Sonstegard T.S."/>
            <person name="Schroeder S.G."/>
            <person name="Burgess S.C."/>
            <person name="Diehl S.V."/>
        </authorList>
    </citation>
    <scope>NUCLEOTIDE SEQUENCE [LARGE SCALE GENOMIC DNA]</scope>
    <source>
        <strain evidence="6 7">TFFH 294</strain>
    </source>
</reference>
<feature type="transmembrane region" description="Helical" evidence="5">
    <location>
        <begin position="67"/>
        <end position="86"/>
    </location>
</feature>
<evidence type="ECO:0000256" key="2">
    <source>
        <dbReference type="ARBA" id="ARBA00022692"/>
    </source>
</evidence>
<feature type="transmembrane region" description="Helical" evidence="5">
    <location>
        <begin position="35"/>
        <end position="55"/>
    </location>
</feature>
<gene>
    <name evidence="6" type="ORF">FIBRA_09125</name>
</gene>
<proteinExistence type="predicted"/>
<evidence type="ECO:0000256" key="3">
    <source>
        <dbReference type="ARBA" id="ARBA00022989"/>
    </source>
</evidence>
<feature type="transmembrane region" description="Helical" evidence="5">
    <location>
        <begin position="327"/>
        <end position="347"/>
    </location>
</feature>
<dbReference type="SUPFAM" id="SSF103473">
    <property type="entry name" value="MFS general substrate transporter"/>
    <property type="match status" value="2"/>
</dbReference>
<dbReference type="PANTHER" id="PTHR23502">
    <property type="entry name" value="MAJOR FACILITATOR SUPERFAMILY"/>
    <property type="match status" value="1"/>
</dbReference>
<dbReference type="AlphaFoldDB" id="J4I3V3"/>
<evidence type="ECO:0000256" key="4">
    <source>
        <dbReference type="ARBA" id="ARBA00023136"/>
    </source>
</evidence>
<dbReference type="GO" id="GO:0005886">
    <property type="term" value="C:plasma membrane"/>
    <property type="evidence" value="ECO:0007669"/>
    <property type="project" value="TreeGrafter"/>
</dbReference>
<organism evidence="6 7">
    <name type="scientific">Fibroporia radiculosa</name>
    <dbReference type="NCBI Taxonomy" id="599839"/>
    <lineage>
        <taxon>Eukaryota</taxon>
        <taxon>Fungi</taxon>
        <taxon>Dikarya</taxon>
        <taxon>Basidiomycota</taxon>
        <taxon>Agaricomycotina</taxon>
        <taxon>Agaricomycetes</taxon>
        <taxon>Polyporales</taxon>
        <taxon>Fibroporiaceae</taxon>
        <taxon>Fibroporia</taxon>
    </lineage>
</organism>
<dbReference type="GO" id="GO:0022857">
    <property type="term" value="F:transmembrane transporter activity"/>
    <property type="evidence" value="ECO:0007669"/>
    <property type="project" value="InterPro"/>
</dbReference>
<feature type="transmembrane region" description="Helical" evidence="5">
    <location>
        <begin position="283"/>
        <end position="306"/>
    </location>
</feature>
<dbReference type="OrthoDB" id="5215911at2759"/>
<dbReference type="InterPro" id="IPR036259">
    <property type="entry name" value="MFS_trans_sf"/>
</dbReference>
<evidence type="ECO:0000313" key="7">
    <source>
        <dbReference type="Proteomes" id="UP000006352"/>
    </source>
</evidence>
<evidence type="ECO:0000256" key="1">
    <source>
        <dbReference type="ARBA" id="ARBA00004141"/>
    </source>
</evidence>
<dbReference type="Gene3D" id="1.20.1250.20">
    <property type="entry name" value="MFS general substrate transporter like domains"/>
    <property type="match status" value="2"/>
</dbReference>
<dbReference type="STRING" id="599839.J4I3V3"/>
<evidence type="ECO:0000313" key="6">
    <source>
        <dbReference type="EMBL" id="CCM06822.1"/>
    </source>
</evidence>
<feature type="transmembrane region" description="Helical" evidence="5">
    <location>
        <begin position="127"/>
        <end position="148"/>
    </location>
</feature>
<sequence length="484" mass="54413">MTSTDAQKDTSAVGIATTALYSILLPISDETGIPLSTLNAGTGYTFLFLGWGGLINQPLAMTFGKRGIYLISMVGSIGMCLWVPYIRTDGQWIASKIIQGFFCNPVESLCEVSIGDVFFAHERGTYIGIYTLFLFGSNFFTPLISGFIYDGQGWSWVMYWCAIINFGSLVIMFFFLEESNYNRKTIESAIVEEEKIKYADDGSSARLNNLVGVPRSFVSRLAVFNRRFYDNKMLVRMMYRPLLLLRFPIIFWHYGGSLIWYNVMNATASLILSGAPYNFKASSVGLSYIAPMIGISIGCAPFLVSFSPAHANSAHEQSPQIVPHSKLKLNWASSSNFFAPLISGFIYDGQGWSWVMYWCAIINFGSLAILFFFLEESNYTRETIESAIVEEEKIKYADDSSSTRLNNLVGVPSSFVSRLAVFSRRFYDNKMLVRMMYRPLLLLRFPIIFWHVTTHSRPDWSIVLTRGLTGRDSSMVAVSCGTTS</sequence>
<keyword evidence="3 5" id="KW-1133">Transmembrane helix</keyword>
<protein>
    <recommendedName>
        <fullName evidence="8">Major facilitator superfamily (MFS) profile domain-containing protein</fullName>
    </recommendedName>
</protein>
<evidence type="ECO:0000256" key="5">
    <source>
        <dbReference type="SAM" id="Phobius"/>
    </source>
</evidence>